<comment type="subcellular location">
    <subcellularLocation>
        <location evidence="1 8">Cell membrane</location>
        <topology evidence="1 8">Multi-pass membrane protein</topology>
    </subcellularLocation>
</comment>
<dbReference type="GO" id="GO:0005886">
    <property type="term" value="C:plasma membrane"/>
    <property type="evidence" value="ECO:0007669"/>
    <property type="project" value="UniProtKB-SubCell"/>
</dbReference>
<evidence type="ECO:0000256" key="6">
    <source>
        <dbReference type="ARBA" id="ARBA00022989"/>
    </source>
</evidence>
<dbReference type="InterPro" id="IPR052017">
    <property type="entry name" value="TSUP"/>
</dbReference>
<protein>
    <recommendedName>
        <fullName evidence="8">Probable membrane transporter protein</fullName>
    </recommendedName>
</protein>
<feature type="transmembrane region" description="Helical" evidence="8">
    <location>
        <begin position="172"/>
        <end position="190"/>
    </location>
</feature>
<comment type="similarity">
    <text evidence="2 8">Belongs to the 4-toluene sulfonate uptake permease (TSUP) (TC 2.A.102) family.</text>
</comment>
<dbReference type="InterPro" id="IPR002781">
    <property type="entry name" value="TM_pro_TauE-like"/>
</dbReference>
<feature type="transmembrane region" description="Helical" evidence="8">
    <location>
        <begin position="7"/>
        <end position="40"/>
    </location>
</feature>
<evidence type="ECO:0000256" key="5">
    <source>
        <dbReference type="ARBA" id="ARBA00022692"/>
    </source>
</evidence>
<keyword evidence="7 8" id="KW-0472">Membrane</keyword>
<evidence type="ECO:0000313" key="10">
    <source>
        <dbReference type="Proteomes" id="UP000243778"/>
    </source>
</evidence>
<keyword evidence="10" id="KW-1185">Reference proteome</keyword>
<evidence type="ECO:0000256" key="4">
    <source>
        <dbReference type="ARBA" id="ARBA00022475"/>
    </source>
</evidence>
<dbReference type="Proteomes" id="UP000243778">
    <property type="component" value="Unassembled WGS sequence"/>
</dbReference>
<accession>A0A1H2VA51</accession>
<dbReference type="RefSeq" id="WP_090225461.1">
    <property type="nucleotide sequence ID" value="NZ_DALYZG010000003.1"/>
</dbReference>
<keyword evidence="3" id="KW-0813">Transport</keyword>
<evidence type="ECO:0000256" key="3">
    <source>
        <dbReference type="ARBA" id="ARBA00022448"/>
    </source>
</evidence>
<evidence type="ECO:0000256" key="2">
    <source>
        <dbReference type="ARBA" id="ARBA00009142"/>
    </source>
</evidence>
<dbReference type="PANTHER" id="PTHR30269">
    <property type="entry name" value="TRANSMEMBRANE PROTEIN YFCA"/>
    <property type="match status" value="1"/>
</dbReference>
<reference evidence="10" key="1">
    <citation type="submission" date="2016-10" db="EMBL/GenBank/DDBJ databases">
        <authorList>
            <person name="Varghese N."/>
            <person name="Submissions S."/>
        </authorList>
    </citation>
    <scope>NUCLEOTIDE SEQUENCE [LARGE SCALE GENOMIC DNA]</scope>
    <source>
        <strain evidence="10">NRRL B-59562</strain>
    </source>
</reference>
<evidence type="ECO:0000256" key="8">
    <source>
        <dbReference type="RuleBase" id="RU363041"/>
    </source>
</evidence>
<feature type="transmembrane region" description="Helical" evidence="8">
    <location>
        <begin position="132"/>
        <end position="152"/>
    </location>
</feature>
<feature type="transmembrane region" description="Helical" evidence="8">
    <location>
        <begin position="197"/>
        <end position="216"/>
    </location>
</feature>
<dbReference type="OrthoDB" id="7029178at2"/>
<organism evidence="9 10">
    <name type="scientific">Pseudomonas kuykendallii</name>
    <dbReference type="NCBI Taxonomy" id="1007099"/>
    <lineage>
        <taxon>Bacteria</taxon>
        <taxon>Pseudomonadati</taxon>
        <taxon>Pseudomonadota</taxon>
        <taxon>Gammaproteobacteria</taxon>
        <taxon>Pseudomonadales</taxon>
        <taxon>Pseudomonadaceae</taxon>
        <taxon>Pseudomonas</taxon>
    </lineage>
</organism>
<dbReference type="Pfam" id="PF01925">
    <property type="entry name" value="TauE"/>
    <property type="match status" value="1"/>
</dbReference>
<feature type="transmembrane region" description="Helical" evidence="8">
    <location>
        <begin position="77"/>
        <end position="95"/>
    </location>
</feature>
<dbReference type="PANTHER" id="PTHR30269:SF37">
    <property type="entry name" value="MEMBRANE TRANSPORTER PROTEIN"/>
    <property type="match status" value="1"/>
</dbReference>
<evidence type="ECO:0000256" key="7">
    <source>
        <dbReference type="ARBA" id="ARBA00023136"/>
    </source>
</evidence>
<feature type="transmembrane region" description="Helical" evidence="8">
    <location>
        <begin position="228"/>
        <end position="252"/>
    </location>
</feature>
<dbReference type="EMBL" id="FNNU01000002">
    <property type="protein sequence ID" value="SDW65193.1"/>
    <property type="molecule type" value="Genomic_DNA"/>
</dbReference>
<sequence>MSIWLHLAFLICVALATFAQSLTGFAFGLILLGLVAMLHLAPLNEVSIAVSVLTLFNAAVTLAGSKTRMDMSVLRPLLVTSLPGVVIGILLLGWLSGSQVTLLRVLLGGVILLCSLMLVMQTRPRAQRSGPLSFHVAGALTGLLGGLFASGGPPVVYHLYRQPLPYEVIRNTLVAVFAANALLRIALVLVQGHFTLNVLLLSAEALPLVLVLSWLVKRYPPPLSLRAIRWIVFSLLVIAGSSLIGEALPGLLGR</sequence>
<evidence type="ECO:0000256" key="1">
    <source>
        <dbReference type="ARBA" id="ARBA00004651"/>
    </source>
</evidence>
<keyword evidence="4 8" id="KW-1003">Cell membrane</keyword>
<keyword evidence="5 8" id="KW-0812">Transmembrane</keyword>
<name>A0A1H2VA51_9PSED</name>
<proteinExistence type="inferred from homology"/>
<keyword evidence="6 8" id="KW-1133">Transmembrane helix</keyword>
<gene>
    <name evidence="9" type="ORF">SAMN05216287_1177</name>
</gene>
<evidence type="ECO:0000313" key="9">
    <source>
        <dbReference type="EMBL" id="SDW65193.1"/>
    </source>
</evidence>
<dbReference type="AlphaFoldDB" id="A0A1H2VA51"/>
<dbReference type="STRING" id="1007099.SAMN05216287_1177"/>
<feature type="transmembrane region" description="Helical" evidence="8">
    <location>
        <begin position="46"/>
        <end position="65"/>
    </location>
</feature>
<feature type="transmembrane region" description="Helical" evidence="8">
    <location>
        <begin position="101"/>
        <end position="120"/>
    </location>
</feature>